<feature type="domain" description="Peptidase metallopeptidase" evidence="6">
    <location>
        <begin position="77"/>
        <end position="255"/>
    </location>
</feature>
<dbReference type="SMART" id="SM00235">
    <property type="entry name" value="ZnMc"/>
    <property type="match status" value="1"/>
</dbReference>
<keyword evidence="5" id="KW-0732">Signal</keyword>
<organism evidence="7 8">
    <name type="scientific">Geodermatophilus saharensis</name>
    <dbReference type="NCBI Taxonomy" id="1137994"/>
    <lineage>
        <taxon>Bacteria</taxon>
        <taxon>Bacillati</taxon>
        <taxon>Actinomycetota</taxon>
        <taxon>Actinomycetes</taxon>
        <taxon>Geodermatophilales</taxon>
        <taxon>Geodermatophilaceae</taxon>
        <taxon>Geodermatophilus</taxon>
    </lineage>
</organism>
<dbReference type="GO" id="GO:0004222">
    <property type="term" value="F:metalloendopeptidase activity"/>
    <property type="evidence" value="ECO:0007669"/>
    <property type="project" value="InterPro"/>
</dbReference>
<dbReference type="AlphaFoldDB" id="A0A239HDV3"/>
<dbReference type="InterPro" id="IPR001818">
    <property type="entry name" value="Pept_M10_metallopeptidase"/>
</dbReference>
<keyword evidence="1" id="KW-0645">Protease</keyword>
<evidence type="ECO:0000256" key="1">
    <source>
        <dbReference type="ARBA" id="ARBA00022670"/>
    </source>
</evidence>
<gene>
    <name evidence="7" type="ORF">SAMN04488107_3825</name>
</gene>
<dbReference type="GO" id="GO:0031012">
    <property type="term" value="C:extracellular matrix"/>
    <property type="evidence" value="ECO:0007669"/>
    <property type="project" value="InterPro"/>
</dbReference>
<dbReference type="RefSeq" id="WP_089405469.1">
    <property type="nucleotide sequence ID" value="NZ_FZOH01000008.1"/>
</dbReference>
<dbReference type="SUPFAM" id="SSF55486">
    <property type="entry name" value="Metalloproteases ('zincins'), catalytic domain"/>
    <property type="match status" value="1"/>
</dbReference>
<dbReference type="Proteomes" id="UP000198386">
    <property type="component" value="Unassembled WGS sequence"/>
</dbReference>
<feature type="chain" id="PRO_5038631957" evidence="5">
    <location>
        <begin position="34"/>
        <end position="261"/>
    </location>
</feature>
<feature type="signal peptide" evidence="5">
    <location>
        <begin position="1"/>
        <end position="33"/>
    </location>
</feature>
<evidence type="ECO:0000256" key="2">
    <source>
        <dbReference type="ARBA" id="ARBA00022723"/>
    </source>
</evidence>
<keyword evidence="3" id="KW-0378">Hydrolase</keyword>
<proteinExistence type="predicted"/>
<dbReference type="Gene3D" id="3.40.390.10">
    <property type="entry name" value="Collagenase (Catalytic Domain)"/>
    <property type="match status" value="1"/>
</dbReference>
<evidence type="ECO:0000259" key="6">
    <source>
        <dbReference type="SMART" id="SM00235"/>
    </source>
</evidence>
<accession>A0A239HDV3</accession>
<dbReference type="InterPro" id="IPR006026">
    <property type="entry name" value="Peptidase_Metallo"/>
</dbReference>
<evidence type="ECO:0000313" key="8">
    <source>
        <dbReference type="Proteomes" id="UP000198386"/>
    </source>
</evidence>
<name>A0A239HDV3_9ACTN</name>
<evidence type="ECO:0000256" key="3">
    <source>
        <dbReference type="ARBA" id="ARBA00022801"/>
    </source>
</evidence>
<dbReference type="InterPro" id="IPR024079">
    <property type="entry name" value="MetalloPept_cat_dom_sf"/>
</dbReference>
<reference evidence="8" key="1">
    <citation type="submission" date="2017-06" db="EMBL/GenBank/DDBJ databases">
        <authorList>
            <person name="Varghese N."/>
            <person name="Submissions S."/>
        </authorList>
    </citation>
    <scope>NUCLEOTIDE SEQUENCE [LARGE SCALE GENOMIC DNA]</scope>
    <source>
        <strain evidence="8">DSM 45423</strain>
    </source>
</reference>
<evidence type="ECO:0000313" key="7">
    <source>
        <dbReference type="EMBL" id="SNS79577.1"/>
    </source>
</evidence>
<dbReference type="GO" id="GO:0006508">
    <property type="term" value="P:proteolysis"/>
    <property type="evidence" value="ECO:0007669"/>
    <property type="project" value="UniProtKB-KW"/>
</dbReference>
<evidence type="ECO:0000256" key="5">
    <source>
        <dbReference type="SAM" id="SignalP"/>
    </source>
</evidence>
<dbReference type="GO" id="GO:0008270">
    <property type="term" value="F:zinc ion binding"/>
    <property type="evidence" value="ECO:0007669"/>
    <property type="project" value="InterPro"/>
</dbReference>
<dbReference type="Pfam" id="PF00413">
    <property type="entry name" value="Peptidase_M10"/>
    <property type="match status" value="1"/>
</dbReference>
<protein>
    <submittedName>
        <fullName evidence="7">Matrixin</fullName>
    </submittedName>
</protein>
<keyword evidence="8" id="KW-1185">Reference proteome</keyword>
<dbReference type="EMBL" id="FZOH01000008">
    <property type="protein sequence ID" value="SNS79577.1"/>
    <property type="molecule type" value="Genomic_DNA"/>
</dbReference>
<keyword evidence="2" id="KW-0479">Metal-binding</keyword>
<sequence>MHGRPHGLVLPPARRRAAAAVACLVLALLSWPAQDPPAASRPEAGRYGVALPGGASARPAAGSGSWAFLHHQDDGVTPVAYDPCRAVHYVLRADDAPPGAEDLLAGAVGEIAAATGLRFAYDGRTDERVTRDRRAHQPARYGDGWAPVLVSFESPVDNPDVGRGIAARGGSDVASAGGPAVYVTGTVLVDADWAAAAVTSAPGRAALRAVLVHELGHVVGLAHVDDAGELMHSVNDGQLDLGPGDLAGLARLGRGPCEPRL</sequence>
<keyword evidence="4" id="KW-0862">Zinc</keyword>
<dbReference type="OrthoDB" id="4297752at2"/>
<evidence type="ECO:0000256" key="4">
    <source>
        <dbReference type="ARBA" id="ARBA00022833"/>
    </source>
</evidence>